<evidence type="ECO:0000313" key="3">
    <source>
        <dbReference type="Proteomes" id="UP000324222"/>
    </source>
</evidence>
<keyword evidence="1" id="KW-0732">Signal</keyword>
<gene>
    <name evidence="2" type="ORF">E2C01_013120</name>
</gene>
<organism evidence="2 3">
    <name type="scientific">Portunus trituberculatus</name>
    <name type="common">Swimming crab</name>
    <name type="synonym">Neptunus trituberculatus</name>
    <dbReference type="NCBI Taxonomy" id="210409"/>
    <lineage>
        <taxon>Eukaryota</taxon>
        <taxon>Metazoa</taxon>
        <taxon>Ecdysozoa</taxon>
        <taxon>Arthropoda</taxon>
        <taxon>Crustacea</taxon>
        <taxon>Multicrustacea</taxon>
        <taxon>Malacostraca</taxon>
        <taxon>Eumalacostraca</taxon>
        <taxon>Eucarida</taxon>
        <taxon>Decapoda</taxon>
        <taxon>Pleocyemata</taxon>
        <taxon>Brachyura</taxon>
        <taxon>Eubrachyura</taxon>
        <taxon>Portunoidea</taxon>
        <taxon>Portunidae</taxon>
        <taxon>Portuninae</taxon>
        <taxon>Portunus</taxon>
    </lineage>
</organism>
<keyword evidence="3" id="KW-1185">Reference proteome</keyword>
<comment type="caution">
    <text evidence="2">The sequence shown here is derived from an EMBL/GenBank/DDBJ whole genome shotgun (WGS) entry which is preliminary data.</text>
</comment>
<protein>
    <recommendedName>
        <fullName evidence="4">Secreted protein</fullName>
    </recommendedName>
</protein>
<feature type="signal peptide" evidence="1">
    <location>
        <begin position="1"/>
        <end position="19"/>
    </location>
</feature>
<name>A0A5B7DFT4_PORTR</name>
<sequence length="89" mass="9581">MMLMMKMLTTLVLEVELMCRLSLPPLPTVFCSKASTTEPCGWGTRPVLAPLNTTSEPSSVFSVDSSWLRSGIEELSNLTVASCPGLSTT</sequence>
<proteinExistence type="predicted"/>
<feature type="chain" id="PRO_5022760607" description="Secreted protein" evidence="1">
    <location>
        <begin position="20"/>
        <end position="89"/>
    </location>
</feature>
<dbReference type="Proteomes" id="UP000324222">
    <property type="component" value="Unassembled WGS sequence"/>
</dbReference>
<dbReference type="EMBL" id="VSRR010000845">
    <property type="protein sequence ID" value="MPC20188.1"/>
    <property type="molecule type" value="Genomic_DNA"/>
</dbReference>
<accession>A0A5B7DFT4</accession>
<reference evidence="2" key="1">
    <citation type="submission" date="2019-05" db="EMBL/GenBank/DDBJ databases">
        <title>Another draft genome of Portunus trituberculatus and its Hox gene families provides insights of decapod evolution.</title>
        <authorList>
            <person name="Jeong J.-H."/>
            <person name="Song I."/>
            <person name="Kim S."/>
            <person name="Choi T."/>
            <person name="Kim D."/>
            <person name="Ryu S."/>
            <person name="Kim W."/>
        </authorList>
    </citation>
    <scope>NUCLEOTIDE SEQUENCE [LARGE SCALE GENOMIC DNA]</scope>
    <source>
        <tissue evidence="2">Muscle</tissue>
    </source>
</reference>
<evidence type="ECO:0008006" key="4">
    <source>
        <dbReference type="Google" id="ProtNLM"/>
    </source>
</evidence>
<evidence type="ECO:0000256" key="1">
    <source>
        <dbReference type="SAM" id="SignalP"/>
    </source>
</evidence>
<evidence type="ECO:0000313" key="2">
    <source>
        <dbReference type="EMBL" id="MPC20188.1"/>
    </source>
</evidence>
<dbReference type="AlphaFoldDB" id="A0A5B7DFT4"/>